<keyword evidence="2" id="KW-1133">Transmembrane helix</keyword>
<proteinExistence type="predicted"/>
<feature type="transmembrane region" description="Helical" evidence="2">
    <location>
        <begin position="334"/>
        <end position="355"/>
    </location>
</feature>
<accession>A0A6U0C865</accession>
<protein>
    <submittedName>
        <fullName evidence="3">Uncharacterized protein</fullName>
    </submittedName>
</protein>
<feature type="transmembrane region" description="Helical" evidence="2">
    <location>
        <begin position="207"/>
        <end position="225"/>
    </location>
</feature>
<name>A0A6U0C865_9CHLO</name>
<keyword evidence="2" id="KW-0472">Membrane</keyword>
<feature type="transmembrane region" description="Helical" evidence="2">
    <location>
        <begin position="294"/>
        <end position="314"/>
    </location>
</feature>
<keyword evidence="2" id="KW-0812">Transmembrane</keyword>
<feature type="transmembrane region" description="Helical" evidence="2">
    <location>
        <begin position="153"/>
        <end position="171"/>
    </location>
</feature>
<feature type="region of interest" description="Disordered" evidence="1">
    <location>
        <begin position="1"/>
        <end position="92"/>
    </location>
</feature>
<organism evidence="3">
    <name type="scientific">Ostreococcus mediterraneus</name>
    <dbReference type="NCBI Taxonomy" id="1486918"/>
    <lineage>
        <taxon>Eukaryota</taxon>
        <taxon>Viridiplantae</taxon>
        <taxon>Chlorophyta</taxon>
        <taxon>Mamiellophyceae</taxon>
        <taxon>Mamiellales</taxon>
        <taxon>Bathycoccaceae</taxon>
        <taxon>Ostreococcus</taxon>
    </lineage>
</organism>
<evidence type="ECO:0000313" key="3">
    <source>
        <dbReference type="EMBL" id="CAD8586473.1"/>
    </source>
</evidence>
<reference evidence="3" key="1">
    <citation type="submission" date="2021-01" db="EMBL/GenBank/DDBJ databases">
        <authorList>
            <person name="Corre E."/>
            <person name="Pelletier E."/>
            <person name="Niang G."/>
            <person name="Scheremetjew M."/>
            <person name="Finn R."/>
            <person name="Kale V."/>
            <person name="Holt S."/>
            <person name="Cochrane G."/>
            <person name="Meng A."/>
            <person name="Brown T."/>
            <person name="Cohen L."/>
        </authorList>
    </citation>
    <scope>NUCLEOTIDE SEQUENCE</scope>
    <source>
        <strain evidence="3">Clade-D-RCC2572</strain>
    </source>
</reference>
<evidence type="ECO:0000256" key="1">
    <source>
        <dbReference type="SAM" id="MobiDB-lite"/>
    </source>
</evidence>
<evidence type="ECO:0000256" key="2">
    <source>
        <dbReference type="SAM" id="Phobius"/>
    </source>
</evidence>
<feature type="compositionally biased region" description="Basic and acidic residues" evidence="1">
    <location>
        <begin position="37"/>
        <end position="46"/>
    </location>
</feature>
<gene>
    <name evidence="3" type="ORF">OMED0929_LOCUS5962</name>
</gene>
<dbReference type="EMBL" id="HBEW01007056">
    <property type="protein sequence ID" value="CAD8586473.1"/>
    <property type="molecule type" value="Transcribed_RNA"/>
</dbReference>
<dbReference type="AlphaFoldDB" id="A0A6U0C865"/>
<sequence>MTTTTRTTRRTRARSGGDGSRRRAASRSTSRGGGARRRGDAEDKGKAHTNTRGRGEGGKDVDDRATVRASGSEWRTRDDGTRASGAPKRFLKPEQVDEYLTLRRESERERMRDNKDGIMDSIFAVFKREHRHVSRAAGASSRNLNHFVNARRLALMAYIIFSLVLENFLMLRGVQVESTGPNEPVKWQRLSDADDPKLFVRGLYTRYVPLAIFIDVVVLAQFVCVDAGGRQIAWLEDVGFILRHLLKSIMRHPAMTLRIVGYTHPGHTFGAKQIVVLLAGPTFVMNRLKLFENFTSQFIVSLINFIIYPIYSVFLSDTLPVYTSYGRSHVSLKGWAVVTFMSPACWVFAAAKEYVFNGSERGRRALFHAHALDGFSLYGCWASRLLCGEDSSRARCTNQISVSCDQIASAFETTEAALMTDLHGARIRISAENPSTGSTNSVLSLIWRVLGRRKTSYQHSLLLRNAATCYSANVLRIFKDKPKVYMDLDSDEIWAWTTSLDAHKDSASRLRRVYDGLDAFNHACQVATKVQLRVDTPLLVEYFARVNGPLKVIRTRERAASSHKSAVCYSNMIAIVTGSVHSIHLYGRGFHRSRVYVRVGSSSFPVESSSARRMQHLDIITPHVEYALSDTAITRDAASASIDQEPLEHTSFILDTSSCSVDCVGHLVIQIISECMSFGFPIIATNDLDVKNELNDRFSCVHLSDSTTLFLHAVGRALAHSASPSTTRFLSHVAFDNDLPRLGATLRDMADAHL</sequence>
<feature type="compositionally biased region" description="Basic and acidic residues" evidence="1">
    <location>
        <begin position="53"/>
        <end position="66"/>
    </location>
</feature>